<organism evidence="2 3">
    <name type="scientific">Choiromyces venosus 120613-1</name>
    <dbReference type="NCBI Taxonomy" id="1336337"/>
    <lineage>
        <taxon>Eukaryota</taxon>
        <taxon>Fungi</taxon>
        <taxon>Dikarya</taxon>
        <taxon>Ascomycota</taxon>
        <taxon>Pezizomycotina</taxon>
        <taxon>Pezizomycetes</taxon>
        <taxon>Pezizales</taxon>
        <taxon>Tuberaceae</taxon>
        <taxon>Choiromyces</taxon>
    </lineage>
</organism>
<keyword evidence="1" id="KW-0732">Signal</keyword>
<protein>
    <submittedName>
        <fullName evidence="2">Uncharacterized protein</fullName>
    </submittedName>
</protein>
<name>A0A3N4K4T4_9PEZI</name>
<reference evidence="2 3" key="1">
    <citation type="journal article" date="2018" name="Nat. Ecol. Evol.">
        <title>Pezizomycetes genomes reveal the molecular basis of ectomycorrhizal truffle lifestyle.</title>
        <authorList>
            <person name="Murat C."/>
            <person name="Payen T."/>
            <person name="Noel B."/>
            <person name="Kuo A."/>
            <person name="Morin E."/>
            <person name="Chen J."/>
            <person name="Kohler A."/>
            <person name="Krizsan K."/>
            <person name="Balestrini R."/>
            <person name="Da Silva C."/>
            <person name="Montanini B."/>
            <person name="Hainaut M."/>
            <person name="Levati E."/>
            <person name="Barry K.W."/>
            <person name="Belfiori B."/>
            <person name="Cichocki N."/>
            <person name="Clum A."/>
            <person name="Dockter R.B."/>
            <person name="Fauchery L."/>
            <person name="Guy J."/>
            <person name="Iotti M."/>
            <person name="Le Tacon F."/>
            <person name="Lindquist E.A."/>
            <person name="Lipzen A."/>
            <person name="Malagnac F."/>
            <person name="Mello A."/>
            <person name="Molinier V."/>
            <person name="Miyauchi S."/>
            <person name="Poulain J."/>
            <person name="Riccioni C."/>
            <person name="Rubini A."/>
            <person name="Sitrit Y."/>
            <person name="Splivallo R."/>
            <person name="Traeger S."/>
            <person name="Wang M."/>
            <person name="Zifcakova L."/>
            <person name="Wipf D."/>
            <person name="Zambonelli A."/>
            <person name="Paolocci F."/>
            <person name="Nowrousian M."/>
            <person name="Ottonello S."/>
            <person name="Baldrian P."/>
            <person name="Spatafora J.W."/>
            <person name="Henrissat B."/>
            <person name="Nagy L.G."/>
            <person name="Aury J.M."/>
            <person name="Wincker P."/>
            <person name="Grigoriev I.V."/>
            <person name="Bonfante P."/>
            <person name="Martin F.M."/>
        </authorList>
    </citation>
    <scope>NUCLEOTIDE SEQUENCE [LARGE SCALE GENOMIC DNA]</scope>
    <source>
        <strain evidence="2 3">120613-1</strain>
    </source>
</reference>
<evidence type="ECO:0000313" key="2">
    <source>
        <dbReference type="EMBL" id="RPB05383.1"/>
    </source>
</evidence>
<dbReference type="AlphaFoldDB" id="A0A3N4K4T4"/>
<proteinExistence type="predicted"/>
<evidence type="ECO:0000256" key="1">
    <source>
        <dbReference type="SAM" id="SignalP"/>
    </source>
</evidence>
<sequence>MHSLSIAVLFLCALFCLANALPTSILTREDRISITFDKNRSGNRDDILATTNINSMADPTGSIRTGNSEPRFFITGLPRDDWDREFIITKHYFRNRNDVPNASTLLWAKRRYRYNPATRELSAPSEETMVNNSGVISDKPLYVFQLFLMPADGFTKEPKEPAGDLLEDRGFSSGRLFRFLSDNGINGDERKPVAGAYACFNFARDSVCL</sequence>
<gene>
    <name evidence="2" type="ORF">L873DRAFT_1797718</name>
</gene>
<feature type="signal peptide" evidence="1">
    <location>
        <begin position="1"/>
        <end position="20"/>
    </location>
</feature>
<dbReference type="Proteomes" id="UP000276215">
    <property type="component" value="Unassembled WGS sequence"/>
</dbReference>
<feature type="chain" id="PRO_5018159524" evidence="1">
    <location>
        <begin position="21"/>
        <end position="209"/>
    </location>
</feature>
<keyword evidence="3" id="KW-1185">Reference proteome</keyword>
<accession>A0A3N4K4T4</accession>
<evidence type="ECO:0000313" key="3">
    <source>
        <dbReference type="Proteomes" id="UP000276215"/>
    </source>
</evidence>
<dbReference type="EMBL" id="ML120353">
    <property type="protein sequence ID" value="RPB05383.1"/>
    <property type="molecule type" value="Genomic_DNA"/>
</dbReference>